<keyword evidence="4" id="KW-1185">Reference proteome</keyword>
<gene>
    <name evidence="3" type="ORF">CCGE525_25150</name>
</gene>
<evidence type="ECO:0000259" key="2">
    <source>
        <dbReference type="Pfam" id="PF13649"/>
    </source>
</evidence>
<dbReference type="KEGG" id="rjg:CCGE525_25150"/>
<keyword evidence="3" id="KW-0489">Methyltransferase</keyword>
<keyword evidence="1 3" id="KW-0808">Transferase</keyword>
<reference evidence="3 4" key="1">
    <citation type="submission" date="2018-10" db="EMBL/GenBank/DDBJ databases">
        <title>Rhizobium etli, R. leguminosarum and a new Rhizobium genospecies from Phaseolus dumosus.</title>
        <authorList>
            <person name="Ramirez-Puebla S.T."/>
            <person name="Rogel-Hernandez M.A."/>
            <person name="Guerrero G."/>
            <person name="Ormeno-Orrillo E."/>
            <person name="Martinez-Romero J.C."/>
            <person name="Negrete-Yankelevich S."/>
            <person name="Martinez-Romero E."/>
        </authorList>
    </citation>
    <scope>NUCLEOTIDE SEQUENCE [LARGE SCALE GENOMIC DNA]</scope>
    <source>
        <strain evidence="3 4">CCGE525</strain>
        <plasmid evidence="4">prccge525c</plasmid>
    </source>
</reference>
<evidence type="ECO:0000313" key="3">
    <source>
        <dbReference type="EMBL" id="AYG62132.1"/>
    </source>
</evidence>
<sequence length="198" mass="22336">MDDLFPATSMPDRDWWAALWPRPTDVLEQLDIRPGMTVLDLCCGDGYFTAPLAKLVDGRIYALDLDSGMIEQAKVEVERLGGTVRQWINADAREIASLLDEPVDYVLIANTFHGVPDQPGLARAVWHVLRPGGKFSIVNWHPLPREQTVVLDKPRGPRTDMRMSYDAVRKVVEPAGFRTVRVEALPPYHYGIIFERVA</sequence>
<dbReference type="Proteomes" id="UP000282195">
    <property type="component" value="Plasmid pRCCGE525c"/>
</dbReference>
<dbReference type="OrthoDB" id="9808140at2"/>
<organism evidence="3 4">
    <name type="scientific">Rhizobium jaguaris</name>
    <dbReference type="NCBI Taxonomy" id="1312183"/>
    <lineage>
        <taxon>Bacteria</taxon>
        <taxon>Pseudomonadati</taxon>
        <taxon>Pseudomonadota</taxon>
        <taxon>Alphaproteobacteria</taxon>
        <taxon>Hyphomicrobiales</taxon>
        <taxon>Rhizobiaceae</taxon>
        <taxon>Rhizobium/Agrobacterium group</taxon>
        <taxon>Rhizobium</taxon>
    </lineage>
</organism>
<geneLocation type="plasmid" evidence="4">
    <name>prccge525c</name>
</geneLocation>
<dbReference type="InterPro" id="IPR029063">
    <property type="entry name" value="SAM-dependent_MTases_sf"/>
</dbReference>
<dbReference type="Pfam" id="PF13649">
    <property type="entry name" value="Methyltransf_25"/>
    <property type="match status" value="1"/>
</dbReference>
<dbReference type="GO" id="GO:0008168">
    <property type="term" value="F:methyltransferase activity"/>
    <property type="evidence" value="ECO:0007669"/>
    <property type="project" value="UniProtKB-KW"/>
</dbReference>
<proteinExistence type="predicted"/>
<evidence type="ECO:0000313" key="4">
    <source>
        <dbReference type="Proteomes" id="UP000282195"/>
    </source>
</evidence>
<keyword evidence="3" id="KW-0614">Plasmid</keyword>
<dbReference type="GO" id="GO:0032259">
    <property type="term" value="P:methylation"/>
    <property type="evidence" value="ECO:0007669"/>
    <property type="project" value="UniProtKB-KW"/>
</dbReference>
<dbReference type="EMBL" id="CP032695">
    <property type="protein sequence ID" value="AYG62132.1"/>
    <property type="molecule type" value="Genomic_DNA"/>
</dbReference>
<feature type="domain" description="Methyltransferase" evidence="2">
    <location>
        <begin position="38"/>
        <end position="133"/>
    </location>
</feature>
<evidence type="ECO:0000256" key="1">
    <source>
        <dbReference type="ARBA" id="ARBA00022679"/>
    </source>
</evidence>
<dbReference type="AlphaFoldDB" id="A0A387G2B6"/>
<dbReference type="CDD" id="cd02440">
    <property type="entry name" value="AdoMet_MTases"/>
    <property type="match status" value="1"/>
</dbReference>
<accession>A0A387G2B6</accession>
<dbReference type="SUPFAM" id="SSF53335">
    <property type="entry name" value="S-adenosyl-L-methionine-dependent methyltransferases"/>
    <property type="match status" value="1"/>
</dbReference>
<dbReference type="Gene3D" id="3.40.50.150">
    <property type="entry name" value="Vaccinia Virus protein VP39"/>
    <property type="match status" value="1"/>
</dbReference>
<dbReference type="RefSeq" id="WP_120707066.1">
    <property type="nucleotide sequence ID" value="NZ_CP032695.1"/>
</dbReference>
<name>A0A387G2B6_9HYPH</name>
<protein>
    <submittedName>
        <fullName evidence="3">Class I SAM-dependent methyltransferase</fullName>
    </submittedName>
</protein>
<dbReference type="InterPro" id="IPR041698">
    <property type="entry name" value="Methyltransf_25"/>
</dbReference>
<dbReference type="PANTHER" id="PTHR43861">
    <property type="entry name" value="TRANS-ACONITATE 2-METHYLTRANSFERASE-RELATED"/>
    <property type="match status" value="1"/>
</dbReference>